<sequence>MIQNEREIRHEHVLTAVRQMMTAARTAPKGKGIDIIEMAMVTGEDIHQLSEEMLKVAAETGLKFFLRDADNILSAEAVVILGTGQQVQGLNCAHCGFDTCVEKPATVPCTINSVDLGIAIGSACATASDLRLDTRVMFSAGLAAQRLGWLGEESKCVMAIPVSASSKNPFFDRKPKEQPVK</sequence>
<proteinExistence type="predicted"/>
<dbReference type="InterPro" id="IPR000415">
    <property type="entry name" value="Nitroreductase-like"/>
</dbReference>
<dbReference type="Pfam" id="PF09918">
    <property type="entry name" value="DUF2148"/>
    <property type="match status" value="1"/>
</dbReference>
<dbReference type="HOGENOM" id="CLU_111491_0_0_10"/>
<dbReference type="RefSeq" id="WP_028729096.1">
    <property type="nucleotide sequence ID" value="NZ_KE386763.1"/>
</dbReference>
<gene>
    <name evidence="2" type="ORF">HMPREF1536_04411</name>
</gene>
<evidence type="ECO:0000259" key="1">
    <source>
        <dbReference type="Pfam" id="PF09918"/>
    </source>
</evidence>
<dbReference type="PANTHER" id="PTHR40101">
    <property type="entry name" value="CONSERVED PROTEIN"/>
    <property type="match status" value="1"/>
</dbReference>
<dbReference type="Gene3D" id="3.40.109.10">
    <property type="entry name" value="NADH Oxidase"/>
    <property type="match status" value="1"/>
</dbReference>
<dbReference type="AlphaFoldDB" id="A0A0F5IW24"/>
<feature type="domain" description="DUF2148" evidence="1">
    <location>
        <begin position="108"/>
        <end position="173"/>
    </location>
</feature>
<evidence type="ECO:0000313" key="2">
    <source>
        <dbReference type="EMBL" id="KKB49347.1"/>
    </source>
</evidence>
<dbReference type="GO" id="GO:0016491">
    <property type="term" value="F:oxidoreductase activity"/>
    <property type="evidence" value="ECO:0007669"/>
    <property type="project" value="InterPro"/>
</dbReference>
<keyword evidence="3" id="KW-1185">Reference proteome</keyword>
<dbReference type="InterPro" id="IPR019224">
    <property type="entry name" value="DUF2148"/>
</dbReference>
<organism evidence="2 3">
    <name type="scientific">Parabacteroides gordonii MS-1 = DSM 23371</name>
    <dbReference type="NCBI Taxonomy" id="1203610"/>
    <lineage>
        <taxon>Bacteria</taxon>
        <taxon>Pseudomonadati</taxon>
        <taxon>Bacteroidota</taxon>
        <taxon>Bacteroidia</taxon>
        <taxon>Bacteroidales</taxon>
        <taxon>Tannerellaceae</taxon>
        <taxon>Parabacteroides</taxon>
    </lineage>
</organism>
<comment type="caution">
    <text evidence="2">The sequence shown here is derived from an EMBL/GenBank/DDBJ whole genome shotgun (WGS) entry which is preliminary data.</text>
</comment>
<dbReference type="PATRIC" id="fig|1203610.3.peg.4492"/>
<dbReference type="Proteomes" id="UP000033035">
    <property type="component" value="Unassembled WGS sequence"/>
</dbReference>
<name>A0A0F5IW24_9BACT</name>
<reference evidence="2 3" key="1">
    <citation type="submission" date="2013-04" db="EMBL/GenBank/DDBJ databases">
        <title>The Genome Sequence of Parabacteroides gordonii DSM 23371.</title>
        <authorList>
            <consortium name="The Broad Institute Genomics Platform"/>
            <person name="Earl A."/>
            <person name="Ward D."/>
            <person name="Feldgarden M."/>
            <person name="Gevers D."/>
            <person name="Martens E."/>
            <person name="Sakamoto M."/>
            <person name="Benno Y."/>
            <person name="Suzuki N."/>
            <person name="Matsunaga N."/>
            <person name="Koshihara K."/>
            <person name="Seki M."/>
            <person name="Komiya H."/>
            <person name="Walker B."/>
            <person name="Young S."/>
            <person name="Zeng Q."/>
            <person name="Gargeya S."/>
            <person name="Fitzgerald M."/>
            <person name="Haas B."/>
            <person name="Abouelleil A."/>
            <person name="Allen A.W."/>
            <person name="Alvarado L."/>
            <person name="Arachchi H.M."/>
            <person name="Berlin A.M."/>
            <person name="Chapman S.B."/>
            <person name="Gainer-Dewar J."/>
            <person name="Goldberg J."/>
            <person name="Griggs A."/>
            <person name="Gujja S."/>
            <person name="Hansen M."/>
            <person name="Howarth C."/>
            <person name="Imamovic A."/>
            <person name="Ireland A."/>
            <person name="Larimer J."/>
            <person name="McCowan C."/>
            <person name="Murphy C."/>
            <person name="Pearson M."/>
            <person name="Poon T.W."/>
            <person name="Priest M."/>
            <person name="Roberts A."/>
            <person name="Saif S."/>
            <person name="Shea T."/>
            <person name="Sisk P."/>
            <person name="Sykes S."/>
            <person name="Wortman J."/>
            <person name="Nusbaum C."/>
            <person name="Birren B."/>
        </authorList>
    </citation>
    <scope>NUCLEOTIDE SEQUENCE [LARGE SCALE GENOMIC DNA]</scope>
    <source>
        <strain evidence="2 3">MS-1</strain>
    </source>
</reference>
<dbReference type="EMBL" id="AQHW01000025">
    <property type="protein sequence ID" value="KKB49347.1"/>
    <property type="molecule type" value="Genomic_DNA"/>
</dbReference>
<accession>A0A0F5IW24</accession>
<dbReference type="STRING" id="1203610.HMPREF1536_04411"/>
<dbReference type="PANTHER" id="PTHR40101:SF1">
    <property type="entry name" value="4FE-4S DOMAIN-CONTAINING PROTEIN"/>
    <property type="match status" value="1"/>
</dbReference>
<evidence type="ECO:0000313" key="3">
    <source>
        <dbReference type="Proteomes" id="UP000033035"/>
    </source>
</evidence>
<protein>
    <recommendedName>
        <fullName evidence="1">DUF2148 domain-containing protein</fullName>
    </recommendedName>
</protein>